<keyword evidence="2" id="KW-0614">Plasmid</keyword>
<dbReference type="Proteomes" id="UP000594430">
    <property type="component" value="Plasmid pVIM-24-ZDHY414"/>
</dbReference>
<dbReference type="EMBL" id="CP064948">
    <property type="protein sequence ID" value="QPH51886.1"/>
    <property type="molecule type" value="Genomic_DNA"/>
</dbReference>
<proteinExistence type="predicted"/>
<feature type="signal peptide" evidence="1">
    <location>
        <begin position="1"/>
        <end position="38"/>
    </location>
</feature>
<keyword evidence="1" id="KW-0732">Signal</keyword>
<dbReference type="RefSeq" id="WP_139813982.1">
    <property type="nucleotide sequence ID" value="NZ_CP064945.1"/>
</dbReference>
<reference evidence="2 3" key="1">
    <citation type="submission" date="2020-11" db="EMBL/GenBank/DDBJ databases">
        <title>Pseudomonas fulva producing VIM-24.</title>
        <authorList>
            <person name="Liu S."/>
        </authorList>
    </citation>
    <scope>NUCLEOTIDE SEQUENCE [LARGE SCALE GENOMIC DNA]</scope>
    <source>
        <strain evidence="2 3">ZDHY414</strain>
        <plasmid evidence="2 3">pVIM-24-ZDHY414</plasmid>
    </source>
</reference>
<organism evidence="2 3">
    <name type="scientific">Pseudomonas fulva</name>
    <dbReference type="NCBI Taxonomy" id="47880"/>
    <lineage>
        <taxon>Bacteria</taxon>
        <taxon>Pseudomonadati</taxon>
        <taxon>Pseudomonadota</taxon>
        <taxon>Gammaproteobacteria</taxon>
        <taxon>Pseudomonadales</taxon>
        <taxon>Pseudomonadaceae</taxon>
        <taxon>Pseudomonas</taxon>
    </lineage>
</organism>
<evidence type="ECO:0000313" key="2">
    <source>
        <dbReference type="EMBL" id="QPH51886.1"/>
    </source>
</evidence>
<sequence>MDSDVQVIWSFLKMSTTVKNSALAVALSVVFLATSAGASEDTRLANGKPCYSTERTFYAEDGVTPFQCQASGGPAYAFKVYVGEKLLWDGILSAKDASVQFDLPGDVAGKQAPQLVLTRDLKADPDGHVIFFGEEHLQAILHLESEDGSVHVPTTQSIGISLRVKDTTIVDPVGPIAGSLVDFSTYRLVVRPAS</sequence>
<name>A0A7S9Q5C8_9PSED</name>
<geneLocation type="plasmid" evidence="2 3">
    <name>pVIM-24-ZDHY414</name>
</geneLocation>
<evidence type="ECO:0000313" key="3">
    <source>
        <dbReference type="Proteomes" id="UP000594430"/>
    </source>
</evidence>
<dbReference type="AlphaFoldDB" id="A0A7S9Q5C8"/>
<gene>
    <name evidence="2" type="ORF">IZU98_23670</name>
</gene>
<protein>
    <submittedName>
        <fullName evidence="2">Uncharacterized protein</fullName>
    </submittedName>
</protein>
<evidence type="ECO:0000256" key="1">
    <source>
        <dbReference type="SAM" id="SignalP"/>
    </source>
</evidence>
<accession>A0A7S9Q5C8</accession>
<feature type="chain" id="PRO_5030723429" evidence="1">
    <location>
        <begin position="39"/>
        <end position="194"/>
    </location>
</feature>